<feature type="region of interest" description="Disordered" evidence="1">
    <location>
        <begin position="73"/>
        <end position="218"/>
    </location>
</feature>
<feature type="compositionally biased region" description="Pro residues" evidence="1">
    <location>
        <begin position="100"/>
        <end position="109"/>
    </location>
</feature>
<dbReference type="PROSITE" id="PS50090">
    <property type="entry name" value="MYB_LIKE"/>
    <property type="match status" value="1"/>
</dbReference>
<proteinExistence type="predicted"/>
<feature type="region of interest" description="Disordered" evidence="1">
    <location>
        <begin position="239"/>
        <end position="258"/>
    </location>
</feature>
<evidence type="ECO:0000256" key="1">
    <source>
        <dbReference type="SAM" id="MobiDB-lite"/>
    </source>
</evidence>
<feature type="compositionally biased region" description="Polar residues" evidence="1">
    <location>
        <begin position="239"/>
        <end position="248"/>
    </location>
</feature>
<dbReference type="Gene3D" id="1.10.10.60">
    <property type="entry name" value="Homeodomain-like"/>
    <property type="match status" value="1"/>
</dbReference>
<evidence type="ECO:0000259" key="2">
    <source>
        <dbReference type="PROSITE" id="PS50090"/>
    </source>
</evidence>
<dbReference type="KEGG" id="cthr:CTHT_0059570"/>
<name>G0SES8_CHATD</name>
<dbReference type="GeneID" id="18259995"/>
<evidence type="ECO:0000313" key="3">
    <source>
        <dbReference type="EMBL" id="EGS17944.1"/>
    </source>
</evidence>
<dbReference type="OrthoDB" id="5334491at2759"/>
<accession>G0SES8</accession>
<sequence length="329" mass="35880">MLLPSALPSDSSQQPWTQPQPQTQAPSPAPPPLMTRIQTALFNSPPPSPPRLSTENAFGSVFNSCRTLQALIAAGNQPSPPLEPSVEPITPPDLSFSELPTPPLAPAASPPLKLRLRARRTENNKDTTGATNGEHGPQRMKIHKRSAAGGTARGHGLKRRRPAVEEDTLARESAGEESMSDIEGGQLLGSATSSFSAQPHLPREQKLPPLPRTPRRSRIAPEVLPLGLERSDFHTLASEQGPQVNNEPKGTDIVTESDGSTWSIEEDRVLVELVLEKLKLSKEDWQDCARSLGKDRSSLGRRWKSLMINGDIGLKKNGSRRARLYGTWR</sequence>
<reference evidence="3 4" key="1">
    <citation type="journal article" date="2011" name="Cell">
        <title>Insight into structure and assembly of the nuclear pore complex by utilizing the genome of a eukaryotic thermophile.</title>
        <authorList>
            <person name="Amlacher S."/>
            <person name="Sarges P."/>
            <person name="Flemming D."/>
            <person name="van Noort V."/>
            <person name="Kunze R."/>
            <person name="Devos D.P."/>
            <person name="Arumugam M."/>
            <person name="Bork P."/>
            <person name="Hurt E."/>
        </authorList>
    </citation>
    <scope>NUCLEOTIDE SEQUENCE [LARGE SCALE GENOMIC DNA]</scope>
    <source>
        <strain evidence="4">DSM 1495 / CBS 144.50 / IMI 039719</strain>
    </source>
</reference>
<gene>
    <name evidence="3" type="ORF">CTHT_0059570</name>
</gene>
<feature type="compositionally biased region" description="Low complexity" evidence="1">
    <location>
        <begin position="8"/>
        <end position="26"/>
    </location>
</feature>
<dbReference type="EMBL" id="GL988046">
    <property type="protein sequence ID" value="EGS17944.1"/>
    <property type="molecule type" value="Genomic_DNA"/>
</dbReference>
<dbReference type="RefSeq" id="XP_006696275.1">
    <property type="nucleotide sequence ID" value="XM_006696212.1"/>
</dbReference>
<dbReference type="OMA" id="QEWDECA"/>
<feature type="domain" description="Myb-like" evidence="2">
    <location>
        <begin position="260"/>
        <end position="307"/>
    </location>
</feature>
<organism evidence="4">
    <name type="scientific">Chaetomium thermophilum (strain DSM 1495 / CBS 144.50 / IMI 039719)</name>
    <name type="common">Thermochaetoides thermophila</name>
    <dbReference type="NCBI Taxonomy" id="759272"/>
    <lineage>
        <taxon>Eukaryota</taxon>
        <taxon>Fungi</taxon>
        <taxon>Dikarya</taxon>
        <taxon>Ascomycota</taxon>
        <taxon>Pezizomycotina</taxon>
        <taxon>Sordariomycetes</taxon>
        <taxon>Sordariomycetidae</taxon>
        <taxon>Sordariales</taxon>
        <taxon>Chaetomiaceae</taxon>
        <taxon>Thermochaetoides</taxon>
    </lineage>
</organism>
<dbReference type="eggNOG" id="ENOG502SRDU">
    <property type="taxonomic scope" value="Eukaryota"/>
</dbReference>
<dbReference type="AlphaFoldDB" id="G0SES8"/>
<feature type="region of interest" description="Disordered" evidence="1">
    <location>
        <begin position="1"/>
        <end position="34"/>
    </location>
</feature>
<dbReference type="InterPro" id="IPR001005">
    <property type="entry name" value="SANT/Myb"/>
</dbReference>
<dbReference type="Proteomes" id="UP000008066">
    <property type="component" value="Unassembled WGS sequence"/>
</dbReference>
<dbReference type="HOGENOM" id="CLU_049367_0_0_1"/>
<protein>
    <recommendedName>
        <fullName evidence="2">Myb-like domain-containing protein</fullName>
    </recommendedName>
</protein>
<keyword evidence="4" id="KW-1185">Reference proteome</keyword>
<feature type="compositionally biased region" description="Basic and acidic residues" evidence="1">
    <location>
        <begin position="162"/>
        <end position="174"/>
    </location>
</feature>
<evidence type="ECO:0000313" key="4">
    <source>
        <dbReference type="Proteomes" id="UP000008066"/>
    </source>
</evidence>